<comment type="cofactor">
    <cofactor evidence="7">
        <name>[4Fe-4S] cluster</name>
        <dbReference type="ChEBI" id="CHEBI:49883"/>
    </cofactor>
    <text evidence="7">Binds 1 [4Fe-4S] cluster per subunit.</text>
</comment>
<feature type="binding site" evidence="7">
    <location>
        <position position="457"/>
    </location>
    <ligand>
        <name>[4Fe-4S] cluster</name>
        <dbReference type="ChEBI" id="CHEBI:49883"/>
    </ligand>
</feature>
<keyword evidence="7" id="KW-0408">Iron</keyword>
<evidence type="ECO:0000256" key="7">
    <source>
        <dbReference type="HAMAP-Rule" id="MF_01931"/>
    </source>
</evidence>
<proteinExistence type="inferred from homology"/>
<keyword evidence="5 7" id="KW-0658">Purine biosynthesis</keyword>
<keyword evidence="7" id="KW-0411">Iron-sulfur</keyword>
<evidence type="ECO:0000256" key="5">
    <source>
        <dbReference type="ARBA" id="ARBA00022755"/>
    </source>
</evidence>
<dbReference type="CDD" id="cd06223">
    <property type="entry name" value="PRTases_typeI"/>
    <property type="match status" value="1"/>
</dbReference>
<comment type="similarity">
    <text evidence="2 7 8">In the C-terminal section; belongs to the purine/pyrimidine phosphoribosyltransferase family.</text>
</comment>
<feature type="binding site" evidence="7">
    <location>
        <position position="367"/>
    </location>
    <ligand>
        <name>Mg(2+)</name>
        <dbReference type="ChEBI" id="CHEBI:18420"/>
    </ligand>
</feature>
<keyword evidence="7" id="KW-0004">4Fe-4S</keyword>
<sequence length="492" mass="55504">MCGIIGLMENTEVIERLNRGLLTLQHRGQDAAGVLTYDGRFHTKKGLGLIRDVFSTYDDIRNLRGTIGLGHVRYPTIGGCRFEDAQPFDVNYPFGIAIVHNGNVTNYHSLRRDLELTKKRMLYSTNDVEAILNVFAEALAHIPRSRATFSEILNAVESVFDQAKGAYSVILYISGQGLVAFRDPCGIRPLVFGCRTDTFLPQYAIASESAVMTSLGYKNFRDVESGEVIFIDEKSRRVYSGKVQKYKHYPHIPCIFEWVYFARPDSLIDQVNVYKSRVFMGKYLAQEVKKYELDIDVVIPVPDSSRDAAIELARELGLKYREGLVKNRYIGRTFIMPGTEERSSSVKQKLMPIFAEFKDKNVLLVDDSIVRGNTSQCIVQMAREAGASKVYFASYSAPLISPCYYGIDMQTKREFIARGRNIDMIASLIGADKVIYQPIENMLKAVYLGNNELKDFCKACFTGTYPTAEISAELIEEIENDRHQALKACQSS</sequence>
<feature type="binding site" evidence="7">
    <location>
        <position position="254"/>
    </location>
    <ligand>
        <name>[4Fe-4S] cluster</name>
        <dbReference type="ChEBI" id="CHEBI:49883"/>
    </ligand>
</feature>
<evidence type="ECO:0000256" key="3">
    <source>
        <dbReference type="ARBA" id="ARBA00022676"/>
    </source>
</evidence>
<accession>A0ABV6YX64</accession>
<name>A0ABV6YX64_UNCC1</name>
<dbReference type="PANTHER" id="PTHR11907">
    <property type="entry name" value="AMIDOPHOSPHORIBOSYLTRANSFERASE"/>
    <property type="match status" value="1"/>
</dbReference>
<evidence type="ECO:0000256" key="6">
    <source>
        <dbReference type="ARBA" id="ARBA00022962"/>
    </source>
</evidence>
<dbReference type="Pfam" id="PF00156">
    <property type="entry name" value="Pribosyltran"/>
    <property type="match status" value="1"/>
</dbReference>
<organism evidence="10 11">
    <name type="scientific">candidate division CSSED10-310 bacterium</name>
    <dbReference type="NCBI Taxonomy" id="2855610"/>
    <lineage>
        <taxon>Bacteria</taxon>
        <taxon>Bacteria division CSSED10-310</taxon>
    </lineage>
</organism>
<evidence type="ECO:0000259" key="9">
    <source>
        <dbReference type="PROSITE" id="PS51278"/>
    </source>
</evidence>
<dbReference type="SUPFAM" id="SSF56235">
    <property type="entry name" value="N-terminal nucleophile aminohydrolases (Ntn hydrolases)"/>
    <property type="match status" value="1"/>
</dbReference>
<feature type="binding site" evidence="7">
    <location>
        <position position="366"/>
    </location>
    <ligand>
        <name>Mg(2+)</name>
        <dbReference type="ChEBI" id="CHEBI:18420"/>
    </ligand>
</feature>
<dbReference type="InterPro" id="IPR000836">
    <property type="entry name" value="PRTase_dom"/>
</dbReference>
<dbReference type="PIRSF" id="PIRSF000485">
    <property type="entry name" value="Amd_phspho_trans"/>
    <property type="match status" value="1"/>
</dbReference>
<protein>
    <recommendedName>
        <fullName evidence="7">Amidophosphoribosyltransferase</fullName>
        <shortName evidence="7">ATase</shortName>
        <ecNumber evidence="7">2.4.2.14</ecNumber>
    </recommendedName>
    <alternativeName>
        <fullName evidence="7">Glutamine phosphoribosylpyrophosphate amidotransferase</fullName>
        <shortName evidence="7">GPATase</shortName>
    </alternativeName>
</protein>
<dbReference type="Gene3D" id="3.40.50.2020">
    <property type="match status" value="1"/>
</dbReference>
<dbReference type="PROSITE" id="PS51278">
    <property type="entry name" value="GATASE_TYPE_2"/>
    <property type="match status" value="1"/>
</dbReference>
<feature type="binding site" evidence="7">
    <location>
        <position position="403"/>
    </location>
    <ligand>
        <name>[4Fe-4S] cluster</name>
        <dbReference type="ChEBI" id="CHEBI:49883"/>
    </ligand>
</feature>
<dbReference type="InterPro" id="IPR017932">
    <property type="entry name" value="GATase_2_dom"/>
</dbReference>
<evidence type="ECO:0000313" key="11">
    <source>
        <dbReference type="Proteomes" id="UP001594351"/>
    </source>
</evidence>
<keyword evidence="7" id="KW-0460">Magnesium</keyword>
<dbReference type="HAMAP" id="MF_01931">
    <property type="entry name" value="PurF"/>
    <property type="match status" value="1"/>
</dbReference>
<reference evidence="10 11" key="1">
    <citation type="submission" date="2024-09" db="EMBL/GenBank/DDBJ databases">
        <title>Laminarin stimulates single cell rates of sulfate reduction while oxygen inhibits transcriptomic activity in coastal marine sediment.</title>
        <authorList>
            <person name="Lindsay M."/>
            <person name="Orcutt B."/>
            <person name="Emerson D."/>
            <person name="Stepanauskas R."/>
            <person name="D'Angelo T."/>
        </authorList>
    </citation>
    <scope>NUCLEOTIDE SEQUENCE [LARGE SCALE GENOMIC DNA]</scope>
    <source>
        <strain evidence="10">SAG AM-311-K15</strain>
    </source>
</reference>
<evidence type="ECO:0000256" key="4">
    <source>
        <dbReference type="ARBA" id="ARBA00022679"/>
    </source>
</evidence>
<evidence type="ECO:0000256" key="1">
    <source>
        <dbReference type="ARBA" id="ARBA00005209"/>
    </source>
</evidence>
<feature type="binding site" evidence="7">
    <location>
        <position position="460"/>
    </location>
    <ligand>
        <name>[4Fe-4S] cluster</name>
        <dbReference type="ChEBI" id="CHEBI:49883"/>
    </ligand>
</feature>
<evidence type="ECO:0000256" key="2">
    <source>
        <dbReference type="ARBA" id="ARBA00010138"/>
    </source>
</evidence>
<comment type="cofactor">
    <cofactor evidence="7">
        <name>Mg(2+)</name>
        <dbReference type="ChEBI" id="CHEBI:18420"/>
    </cofactor>
    <text evidence="7">Binds 1 Mg(2+) ion per subunit.</text>
</comment>
<dbReference type="Pfam" id="PF13522">
    <property type="entry name" value="GATase_6"/>
    <property type="match status" value="1"/>
</dbReference>
<evidence type="ECO:0000256" key="8">
    <source>
        <dbReference type="PIRNR" id="PIRNR000485"/>
    </source>
</evidence>
<feature type="binding site" evidence="7">
    <location>
        <position position="304"/>
    </location>
    <ligand>
        <name>Mg(2+)</name>
        <dbReference type="ChEBI" id="CHEBI:18420"/>
    </ligand>
</feature>
<comment type="function">
    <text evidence="7">Catalyzes the formation of phosphoribosylamine from phosphoribosylpyrophosphate (PRPP) and glutamine.</text>
</comment>
<dbReference type="EC" id="2.4.2.14" evidence="7"/>
<keyword evidence="7" id="KW-0479">Metal-binding</keyword>
<dbReference type="GO" id="GO:0004044">
    <property type="term" value="F:amidophosphoribosyltransferase activity"/>
    <property type="evidence" value="ECO:0007669"/>
    <property type="project" value="UniProtKB-EC"/>
</dbReference>
<feature type="domain" description="Glutamine amidotransferase type-2" evidence="9">
    <location>
        <begin position="2"/>
        <end position="234"/>
    </location>
</feature>
<comment type="catalytic activity">
    <reaction evidence="7 8">
        <text>5-phospho-beta-D-ribosylamine + L-glutamate + diphosphate = 5-phospho-alpha-D-ribose 1-diphosphate + L-glutamine + H2O</text>
        <dbReference type="Rhea" id="RHEA:14905"/>
        <dbReference type="ChEBI" id="CHEBI:15377"/>
        <dbReference type="ChEBI" id="CHEBI:29985"/>
        <dbReference type="ChEBI" id="CHEBI:33019"/>
        <dbReference type="ChEBI" id="CHEBI:58017"/>
        <dbReference type="ChEBI" id="CHEBI:58359"/>
        <dbReference type="ChEBI" id="CHEBI:58681"/>
        <dbReference type="EC" id="2.4.2.14"/>
    </reaction>
</comment>
<dbReference type="InterPro" id="IPR029057">
    <property type="entry name" value="PRTase-like"/>
</dbReference>
<comment type="pathway">
    <text evidence="1 7 8">Purine metabolism; IMP biosynthesis via de novo pathway; N(1)-(5-phospho-D-ribosyl)glycinamide from 5-phospho-alpha-D-ribose 1-diphosphate: step 1/2.</text>
</comment>
<dbReference type="InterPro" id="IPR029055">
    <property type="entry name" value="Ntn_hydrolases_N"/>
</dbReference>
<dbReference type="EMBL" id="JBHPBY010000123">
    <property type="protein sequence ID" value="MFC1850770.1"/>
    <property type="molecule type" value="Genomic_DNA"/>
</dbReference>
<keyword evidence="11" id="KW-1185">Reference proteome</keyword>
<dbReference type="InterPro" id="IPR005854">
    <property type="entry name" value="PurF"/>
</dbReference>
<feature type="active site" description="Nucleophile" evidence="7">
    <location>
        <position position="2"/>
    </location>
</feature>
<keyword evidence="6 7" id="KW-0315">Glutamine amidotransferase</keyword>
<comment type="caution">
    <text evidence="10">The sequence shown here is derived from an EMBL/GenBank/DDBJ whole genome shotgun (WGS) entry which is preliminary data.</text>
</comment>
<dbReference type="Gene3D" id="3.60.20.10">
    <property type="entry name" value="Glutamine Phosphoribosylpyrophosphate, subunit 1, domain 1"/>
    <property type="match status" value="1"/>
</dbReference>
<evidence type="ECO:0000313" key="10">
    <source>
        <dbReference type="EMBL" id="MFC1850770.1"/>
    </source>
</evidence>
<gene>
    <name evidence="7 10" type="primary">purF</name>
    <name evidence="10" type="ORF">ACFL27_11305</name>
</gene>
<dbReference type="SUPFAM" id="SSF53271">
    <property type="entry name" value="PRTase-like"/>
    <property type="match status" value="1"/>
</dbReference>
<keyword evidence="4 7" id="KW-0808">Transferase</keyword>
<keyword evidence="3 7" id="KW-0328">Glycosyltransferase</keyword>
<dbReference type="Proteomes" id="UP001594351">
    <property type="component" value="Unassembled WGS sequence"/>
</dbReference>
<dbReference type="NCBIfam" id="TIGR01134">
    <property type="entry name" value="purF"/>
    <property type="match status" value="1"/>
</dbReference>